<comment type="caution">
    <text evidence="2">The sequence shown here is derived from an EMBL/GenBank/DDBJ whole genome shotgun (WGS) entry which is preliminary data.</text>
</comment>
<sequence length="62" mass="6822">MKELFLNMIREEEGQGMAEYALVLGVIAVGVVGVLVTFGEEIMKVFNDVITSFQTKPTEPTT</sequence>
<evidence type="ECO:0000313" key="3">
    <source>
        <dbReference type="Proteomes" id="UP001597452"/>
    </source>
</evidence>
<organism evidence="2 3">
    <name type="scientific">Piscibacillus salipiscarius</name>
    <dbReference type="NCBI Taxonomy" id="299480"/>
    <lineage>
        <taxon>Bacteria</taxon>
        <taxon>Bacillati</taxon>
        <taxon>Bacillota</taxon>
        <taxon>Bacilli</taxon>
        <taxon>Bacillales</taxon>
        <taxon>Bacillaceae</taxon>
        <taxon>Piscibacillus</taxon>
    </lineage>
</organism>
<protein>
    <submittedName>
        <fullName evidence="2">Flp family type IVb pilin</fullName>
    </submittedName>
</protein>
<feature type="transmembrane region" description="Helical" evidence="1">
    <location>
        <begin position="20"/>
        <end position="38"/>
    </location>
</feature>
<evidence type="ECO:0000256" key="1">
    <source>
        <dbReference type="SAM" id="Phobius"/>
    </source>
</evidence>
<keyword evidence="1" id="KW-0812">Transmembrane</keyword>
<dbReference type="RefSeq" id="WP_054752324.1">
    <property type="nucleotide sequence ID" value="NZ_JBHUMZ010000019.1"/>
</dbReference>
<keyword evidence="1" id="KW-1133">Transmembrane helix</keyword>
<reference evidence="3" key="1">
    <citation type="journal article" date="2019" name="Int. J. Syst. Evol. Microbiol.">
        <title>The Global Catalogue of Microorganisms (GCM) 10K type strain sequencing project: providing services to taxonomists for standard genome sequencing and annotation.</title>
        <authorList>
            <consortium name="The Broad Institute Genomics Platform"/>
            <consortium name="The Broad Institute Genome Sequencing Center for Infectious Disease"/>
            <person name="Wu L."/>
            <person name="Ma J."/>
        </authorList>
    </citation>
    <scope>NUCLEOTIDE SEQUENCE [LARGE SCALE GENOMIC DNA]</scope>
    <source>
        <strain evidence="3">TISTR 1571</strain>
    </source>
</reference>
<gene>
    <name evidence="2" type="ORF">ACFSW4_07085</name>
</gene>
<dbReference type="EMBL" id="JBHUMZ010000019">
    <property type="protein sequence ID" value="MFD2638620.1"/>
    <property type="molecule type" value="Genomic_DNA"/>
</dbReference>
<keyword evidence="1" id="KW-0472">Membrane</keyword>
<proteinExistence type="predicted"/>
<accession>A0ABW5QAH1</accession>
<keyword evidence="3" id="KW-1185">Reference proteome</keyword>
<dbReference type="Proteomes" id="UP001597452">
    <property type="component" value="Unassembled WGS sequence"/>
</dbReference>
<evidence type="ECO:0000313" key="2">
    <source>
        <dbReference type="EMBL" id="MFD2638620.1"/>
    </source>
</evidence>
<name>A0ABW5QAH1_9BACI</name>